<dbReference type="PANTHER" id="PTHR33429:SF7">
    <property type="entry name" value="OS02G0708000 PROTEIN"/>
    <property type="match status" value="1"/>
</dbReference>
<evidence type="ECO:0000256" key="1">
    <source>
        <dbReference type="SAM" id="MobiDB-lite"/>
    </source>
</evidence>
<evidence type="ECO:0000313" key="4">
    <source>
        <dbReference type="Proteomes" id="UP000607653"/>
    </source>
</evidence>
<keyword evidence="2" id="KW-0472">Membrane</keyword>
<comment type="caution">
    <text evidence="3">The sequence shown here is derived from an EMBL/GenBank/DDBJ whole genome shotgun (WGS) entry which is preliminary data.</text>
</comment>
<evidence type="ECO:0000256" key="2">
    <source>
        <dbReference type="SAM" id="Phobius"/>
    </source>
</evidence>
<dbReference type="EMBL" id="DUZY01000004">
    <property type="protein sequence ID" value="DAD34568.1"/>
    <property type="molecule type" value="Genomic_DNA"/>
</dbReference>
<feature type="compositionally biased region" description="Basic and acidic residues" evidence="1">
    <location>
        <begin position="98"/>
        <end position="126"/>
    </location>
</feature>
<name>A0A822YZB8_NELNU</name>
<keyword evidence="2" id="KW-0812">Transmembrane</keyword>
<evidence type="ECO:0000313" key="3">
    <source>
        <dbReference type="EMBL" id="DAD34568.1"/>
    </source>
</evidence>
<protein>
    <submittedName>
        <fullName evidence="3">Uncharacterized protein</fullName>
    </submittedName>
</protein>
<accession>A0A822YZB8</accession>
<feature type="transmembrane region" description="Helical" evidence="2">
    <location>
        <begin position="28"/>
        <end position="52"/>
    </location>
</feature>
<keyword evidence="4" id="KW-1185">Reference proteome</keyword>
<feature type="region of interest" description="Disordered" evidence="1">
    <location>
        <begin position="1"/>
        <end position="23"/>
    </location>
</feature>
<proteinExistence type="predicted"/>
<gene>
    <name evidence="3" type="ORF">HUJ06_005208</name>
</gene>
<dbReference type="PANTHER" id="PTHR33429">
    <property type="entry name" value="OS02G0708000 PROTEIN-RELATED"/>
    <property type="match status" value="1"/>
</dbReference>
<feature type="compositionally biased region" description="Basic residues" evidence="1">
    <location>
        <begin position="57"/>
        <end position="69"/>
    </location>
</feature>
<sequence>MSLSQSQPAVVYPTTVSPHPPSHSRGSFGTVFIVLAVIIVISTIACFLGRLCNSHFSSKKPRRDRKFHPKERDLECGFNKGMPTAKPTRHGDQGGNGEFKEFKPADSFETKGETKPAENGDAKATA</sequence>
<dbReference type="Proteomes" id="UP000607653">
    <property type="component" value="Unassembled WGS sequence"/>
</dbReference>
<feature type="region of interest" description="Disordered" evidence="1">
    <location>
        <begin position="56"/>
        <end position="126"/>
    </location>
</feature>
<organism evidence="3 4">
    <name type="scientific">Nelumbo nucifera</name>
    <name type="common">Sacred lotus</name>
    <dbReference type="NCBI Taxonomy" id="4432"/>
    <lineage>
        <taxon>Eukaryota</taxon>
        <taxon>Viridiplantae</taxon>
        <taxon>Streptophyta</taxon>
        <taxon>Embryophyta</taxon>
        <taxon>Tracheophyta</taxon>
        <taxon>Spermatophyta</taxon>
        <taxon>Magnoliopsida</taxon>
        <taxon>Proteales</taxon>
        <taxon>Nelumbonaceae</taxon>
        <taxon>Nelumbo</taxon>
    </lineage>
</organism>
<dbReference type="AlphaFoldDB" id="A0A822YZB8"/>
<keyword evidence="2" id="KW-1133">Transmembrane helix</keyword>
<reference evidence="3 4" key="1">
    <citation type="journal article" date="2020" name="Mol. Biol. Evol.">
        <title>Distinct Expression and Methylation Patterns for Genes with Different Fates following a Single Whole-Genome Duplication in Flowering Plants.</title>
        <authorList>
            <person name="Shi T."/>
            <person name="Rahmani R.S."/>
            <person name="Gugger P.F."/>
            <person name="Wang M."/>
            <person name="Li H."/>
            <person name="Zhang Y."/>
            <person name="Li Z."/>
            <person name="Wang Q."/>
            <person name="Van de Peer Y."/>
            <person name="Marchal K."/>
            <person name="Chen J."/>
        </authorList>
    </citation>
    <scope>NUCLEOTIDE SEQUENCE [LARGE SCALE GENOMIC DNA]</scope>
    <source>
        <tissue evidence="3">Leaf</tissue>
    </source>
</reference>